<comment type="caution">
    <text evidence="10">The sequence shown here is derived from an EMBL/GenBank/DDBJ whole genome shotgun (WGS) entry which is preliminary data.</text>
</comment>
<dbReference type="Gene3D" id="3.20.20.80">
    <property type="entry name" value="Glycosidases"/>
    <property type="match status" value="1"/>
</dbReference>
<dbReference type="InterPro" id="IPR013320">
    <property type="entry name" value="ConA-like_dom_sf"/>
</dbReference>
<dbReference type="SUPFAM" id="SSF49899">
    <property type="entry name" value="Concanavalin A-like lectins/glucanases"/>
    <property type="match status" value="1"/>
</dbReference>
<dbReference type="SUPFAM" id="SSF51445">
    <property type="entry name" value="(Trans)glycosidases"/>
    <property type="match status" value="1"/>
</dbReference>
<dbReference type="SUPFAM" id="SSF49785">
    <property type="entry name" value="Galactose-binding domain-like"/>
    <property type="match status" value="1"/>
</dbReference>
<dbReference type="InterPro" id="IPR006558">
    <property type="entry name" value="LamG-like"/>
</dbReference>
<evidence type="ECO:0000256" key="6">
    <source>
        <dbReference type="ARBA" id="ARBA00023157"/>
    </source>
</evidence>
<dbReference type="InterPro" id="IPR013780">
    <property type="entry name" value="Glyco_hydro_b"/>
</dbReference>
<dbReference type="Pfam" id="PF06964">
    <property type="entry name" value="Alpha-L-AF_C"/>
    <property type="match status" value="1"/>
</dbReference>
<dbReference type="InterPro" id="IPR010720">
    <property type="entry name" value="Alpha-L-AF_C"/>
</dbReference>
<evidence type="ECO:0000259" key="9">
    <source>
        <dbReference type="SMART" id="SM00813"/>
    </source>
</evidence>
<feature type="domain" description="LamG-like jellyroll fold" evidence="8">
    <location>
        <begin position="114"/>
        <end position="255"/>
    </location>
</feature>
<keyword evidence="11" id="KW-1185">Reference proteome</keyword>
<dbReference type="InterPro" id="IPR051563">
    <property type="entry name" value="Glycosyl_Hydrolase_51"/>
</dbReference>
<keyword evidence="7" id="KW-0325">Glycoprotein</keyword>
<evidence type="ECO:0000256" key="3">
    <source>
        <dbReference type="ARBA" id="ARBA00012670"/>
    </source>
</evidence>
<dbReference type="EMBL" id="JBHMQV010000001">
    <property type="protein sequence ID" value="MFC0843013.1"/>
    <property type="molecule type" value="Genomic_DNA"/>
</dbReference>
<evidence type="ECO:0000256" key="5">
    <source>
        <dbReference type="ARBA" id="ARBA00022801"/>
    </source>
</evidence>
<dbReference type="RefSeq" id="WP_394316802.1">
    <property type="nucleotide sequence ID" value="NZ_JBHMQV010000001.1"/>
</dbReference>
<comment type="similarity">
    <text evidence="2">Belongs to the glycosyl hydrolase 51 family.</text>
</comment>
<dbReference type="SUPFAM" id="SSF51011">
    <property type="entry name" value="Glycosyl hydrolase domain"/>
    <property type="match status" value="1"/>
</dbReference>
<dbReference type="Pfam" id="PF22848">
    <property type="entry name" value="ASD1_dom"/>
    <property type="match status" value="1"/>
</dbReference>
<evidence type="ECO:0000256" key="4">
    <source>
        <dbReference type="ARBA" id="ARBA00022729"/>
    </source>
</evidence>
<evidence type="ECO:0000256" key="2">
    <source>
        <dbReference type="ARBA" id="ARBA00007186"/>
    </source>
</evidence>
<proteinExistence type="inferred from homology"/>
<dbReference type="Gene3D" id="2.60.40.1180">
    <property type="entry name" value="Golgi alpha-mannosidase II"/>
    <property type="match status" value="1"/>
</dbReference>
<dbReference type="Gene3D" id="2.60.120.260">
    <property type="entry name" value="Galactose-binding domain-like"/>
    <property type="match status" value="1"/>
</dbReference>
<keyword evidence="4" id="KW-0732">Signal</keyword>
<dbReference type="InterPro" id="IPR017853">
    <property type="entry name" value="GH"/>
</dbReference>
<reference evidence="10 11" key="1">
    <citation type="submission" date="2024-09" db="EMBL/GenBank/DDBJ databases">
        <authorList>
            <person name="Sun Q."/>
            <person name="Mori K."/>
        </authorList>
    </citation>
    <scope>NUCLEOTIDE SEQUENCE [LARGE SCALE GENOMIC DNA]</scope>
    <source>
        <strain evidence="10 11">JCM 4557</strain>
    </source>
</reference>
<dbReference type="EC" id="3.2.1.55" evidence="3"/>
<comment type="catalytic activity">
    <reaction evidence="1">
        <text>Hydrolysis of terminal non-reducing alpha-L-arabinofuranoside residues in alpha-L-arabinosides.</text>
        <dbReference type="EC" id="3.2.1.55"/>
    </reaction>
</comment>
<dbReference type="Pfam" id="PF13385">
    <property type="entry name" value="Laminin_G_3"/>
    <property type="match status" value="1"/>
</dbReference>
<keyword evidence="5" id="KW-0378">Hydrolase</keyword>
<evidence type="ECO:0000256" key="1">
    <source>
        <dbReference type="ARBA" id="ARBA00001462"/>
    </source>
</evidence>
<organism evidence="10 11">
    <name type="scientific">Streptomyces noboritoensis</name>
    <dbReference type="NCBI Taxonomy" id="67337"/>
    <lineage>
        <taxon>Bacteria</taxon>
        <taxon>Bacillati</taxon>
        <taxon>Actinomycetota</taxon>
        <taxon>Actinomycetes</taxon>
        <taxon>Kitasatosporales</taxon>
        <taxon>Streptomycetaceae</taxon>
        <taxon>Streptomyces</taxon>
    </lineage>
</organism>
<dbReference type="InterPro" id="IPR055235">
    <property type="entry name" value="ASD1_cat"/>
</dbReference>
<protein>
    <recommendedName>
        <fullName evidence="3">non-reducing end alpha-L-arabinofuranosidase</fullName>
        <ecNumber evidence="3">3.2.1.55</ecNumber>
    </recommendedName>
</protein>
<evidence type="ECO:0000259" key="8">
    <source>
        <dbReference type="SMART" id="SM00560"/>
    </source>
</evidence>
<dbReference type="SMART" id="SM00560">
    <property type="entry name" value="LamGL"/>
    <property type="match status" value="1"/>
</dbReference>
<dbReference type="PROSITE" id="PS51318">
    <property type="entry name" value="TAT"/>
    <property type="match status" value="1"/>
</dbReference>
<keyword evidence="6" id="KW-1015">Disulfide bond</keyword>
<dbReference type="SMART" id="SM00813">
    <property type="entry name" value="Alpha-L-AF_C"/>
    <property type="match status" value="1"/>
</dbReference>
<gene>
    <name evidence="10" type="ORF">ACFH04_04545</name>
</gene>
<sequence>MTPRTPTGPTGQPESGPGRRAVVTALGALPLAGAIGPAFGASPARAAADALPVPVAHWAFDEAAGTTAADSAGSRTLTLNAGARWGAAKSGAAGLDVSAGGNATARGPAVNTTKSFSVAAWVRLSATTGYQTFVSVDGAQVSGFFLQLRDDTGAFAFTRLPSDATSANASAAVAGASFAPVTGTWYHLLGVDDTAAGVVRLYVNGVLEGEVPYSGGWRATGATAVGRGFFGGAEVDQAHGLIDDVQVFDTALTAEQAAALAGVPVDSTKPLLTVDATRPGPVVSPELGGIFFEDINHSGEGGLYAELVNNRSFMAAATPLHWSTVGRATFAVDTGQPLNQALTQSLRVTSAAAGDGVANEGFWGIPVRPSTTYRASLHVKSPVMAGRLTVSIVGTDGTVHATATTGGLTNAWRKHELTLRTGPAAPTTLNARLVVTAPAPGTLWLSQVSLFPPTYKGRRNGLRVDLMDKLAALQPRFLRFPGGNYLEGNVIADRFDWKKTIGPVEQRPGHRNSAWGYWSTDGLGLPEYLQMTEDLGCTPLLCVYAGYSLQGAHVTGDALKPFVQDALDQIEYITGPATSPWGARRAADGHPAPYPLTYVEIGNEDWFDKSGSYEERYAAFHDAIKARYPALKLIATTPVASRPYDLIDEHSYQSPSAFQAGSHKYDGRDRHSPKVFVGEWAAQEGRPTPNLDAALGDASWVAGLIRNSDQVLMESYAPLFSHVNDNTWATNLIAYSGLTSYNSPSYYAQQMLRTRRGTVVLPTGVRALPGLNVVTTHDPAGHRIYLAVVNTGGTARKTAVSLQGVARTAPTGTVTVLAAADKKATNTLADPEAVVPHTRSVSGITPAFTATFAPYSVTVLEVRTV</sequence>
<evidence type="ECO:0000256" key="7">
    <source>
        <dbReference type="ARBA" id="ARBA00023180"/>
    </source>
</evidence>
<dbReference type="InterPro" id="IPR006311">
    <property type="entry name" value="TAT_signal"/>
</dbReference>
<dbReference type="PANTHER" id="PTHR31776">
    <property type="entry name" value="ALPHA-L-ARABINOFURANOSIDASE 1"/>
    <property type="match status" value="1"/>
</dbReference>
<dbReference type="Proteomes" id="UP001589887">
    <property type="component" value="Unassembled WGS sequence"/>
</dbReference>
<feature type="domain" description="Alpha-L-arabinofuranosidase C-terminal" evidence="9">
    <location>
        <begin position="678"/>
        <end position="856"/>
    </location>
</feature>
<name>A0ABV6TB50_9ACTN</name>
<evidence type="ECO:0000313" key="10">
    <source>
        <dbReference type="EMBL" id="MFC0843013.1"/>
    </source>
</evidence>
<accession>A0ABV6TB50</accession>
<evidence type="ECO:0000313" key="11">
    <source>
        <dbReference type="Proteomes" id="UP001589887"/>
    </source>
</evidence>
<dbReference type="Gene3D" id="2.60.120.200">
    <property type="match status" value="1"/>
</dbReference>
<dbReference type="InterPro" id="IPR008979">
    <property type="entry name" value="Galactose-bd-like_sf"/>
</dbReference>
<dbReference type="PANTHER" id="PTHR31776:SF0">
    <property type="entry name" value="ALPHA-L-ARABINOFURANOSIDASE 1"/>
    <property type="match status" value="1"/>
</dbReference>